<dbReference type="STRING" id="715226.ABI_44220"/>
<evidence type="ECO:0000313" key="10">
    <source>
        <dbReference type="EMBL" id="EGF89995.1"/>
    </source>
</evidence>
<dbReference type="GO" id="GO:0005886">
    <property type="term" value="C:plasma membrane"/>
    <property type="evidence" value="ECO:0007669"/>
    <property type="project" value="UniProtKB-SubCell"/>
</dbReference>
<evidence type="ECO:0000256" key="7">
    <source>
        <dbReference type="SAM" id="Phobius"/>
    </source>
</evidence>
<feature type="transmembrane region" description="Helical" evidence="7">
    <location>
        <begin position="130"/>
        <end position="163"/>
    </location>
</feature>
<protein>
    <submittedName>
        <fullName evidence="10">ABC transporter, CydDC cysteine exporter CydDC-E family, permease/ATP-binding protein CydD</fullName>
    </submittedName>
</protein>
<dbReference type="InterPro" id="IPR003439">
    <property type="entry name" value="ABC_transporter-like_ATP-bd"/>
</dbReference>
<dbReference type="PROSITE" id="PS50929">
    <property type="entry name" value="ABC_TM1F"/>
    <property type="match status" value="1"/>
</dbReference>
<dbReference type="PROSITE" id="PS50893">
    <property type="entry name" value="ABC_TRANSPORTER_2"/>
    <property type="match status" value="1"/>
</dbReference>
<dbReference type="GO" id="GO:0042883">
    <property type="term" value="P:cysteine transport"/>
    <property type="evidence" value="ECO:0007669"/>
    <property type="project" value="InterPro"/>
</dbReference>
<evidence type="ECO:0000259" key="9">
    <source>
        <dbReference type="PROSITE" id="PS50929"/>
    </source>
</evidence>
<dbReference type="Gene3D" id="3.40.50.300">
    <property type="entry name" value="P-loop containing nucleotide triphosphate hydrolases"/>
    <property type="match status" value="1"/>
</dbReference>
<evidence type="ECO:0000256" key="2">
    <source>
        <dbReference type="ARBA" id="ARBA00022692"/>
    </source>
</evidence>
<comment type="subcellular location">
    <subcellularLocation>
        <location evidence="1">Cell membrane</location>
        <topology evidence="1">Multi-pass membrane protein</topology>
    </subcellularLocation>
</comment>
<name>F4QTC5_9CAUL</name>
<dbReference type="GO" id="GO:0140359">
    <property type="term" value="F:ABC-type transporter activity"/>
    <property type="evidence" value="ECO:0007669"/>
    <property type="project" value="InterPro"/>
</dbReference>
<feature type="transmembrane region" description="Helical" evidence="7">
    <location>
        <begin position="12"/>
        <end position="34"/>
    </location>
</feature>
<accession>F4QTC5</accession>
<dbReference type="InterPro" id="IPR039421">
    <property type="entry name" value="Type_1_exporter"/>
</dbReference>
<dbReference type="InterPro" id="IPR036640">
    <property type="entry name" value="ABC1_TM_sf"/>
</dbReference>
<keyword evidence="5 7" id="KW-1133">Transmembrane helix</keyword>
<dbReference type="RefSeq" id="WP_006275195.1">
    <property type="nucleotide sequence ID" value="NZ_GL883080.1"/>
</dbReference>
<dbReference type="InterPro" id="IPR017871">
    <property type="entry name" value="ABC_transporter-like_CS"/>
</dbReference>
<feature type="transmembrane region" description="Helical" evidence="7">
    <location>
        <begin position="46"/>
        <end position="67"/>
    </location>
</feature>
<dbReference type="InterPro" id="IPR014216">
    <property type="entry name" value="ABC_transptr_CydD"/>
</dbReference>
<organism evidence="10 11">
    <name type="scientific">Asticcacaulis biprosthecium C19</name>
    <dbReference type="NCBI Taxonomy" id="715226"/>
    <lineage>
        <taxon>Bacteria</taxon>
        <taxon>Pseudomonadati</taxon>
        <taxon>Pseudomonadota</taxon>
        <taxon>Alphaproteobacteria</taxon>
        <taxon>Caulobacterales</taxon>
        <taxon>Caulobacteraceae</taxon>
        <taxon>Asticcacaulis</taxon>
    </lineage>
</organism>
<feature type="domain" description="ABC transporter" evidence="8">
    <location>
        <begin position="325"/>
        <end position="528"/>
    </location>
</feature>
<dbReference type="PANTHER" id="PTHR24221:SF261">
    <property type="entry name" value="GLUTATHIONE_L-CYSTEINE TRANSPORT SYSTEM ATP-BINDING_PERMEASE PROTEIN CYDD"/>
    <property type="match status" value="1"/>
</dbReference>
<sequence length="528" mass="56690">MSGETTAMRRGTLLALAEASTVIGFAWGLSHLVTDLWAGPRTLASLALPAAVVVVSLILRAGLGWAAQTLNLRVARRVARDLRLSITARALEGRIDALGQRRRLNALFEDSEALEGYYARFHQADMQARLLPVTVLIVIAFQSWVCALILGLTLIPFVAMMAVLGLSSADESRRQLDALSRLSNLLLDRIRALPVILAFGDGPRQIKAVGDAAVQVADSTLRVLRIAFVTSAVLEFFSALAVALIAVYCGFYLLGDLPFPPLEDLRLETAFFVLALCPEVYAPMRRLAAAYHDRQSAMAAAERLMAIEIAPAIVAAPRLSAAPRIDYDNVTIGFADDPDHKIGPVRFCCQPGSVTCLTGPTGSGKSTLLRRILAAEGENIRVNGMAVGRDHDVADQIAYVSQSPPLIAGTLADNLRLGNREATDEMLQSAIRRTGLAPAIASRPDGLNTVLDDRGSGISGGERRRIGLARALLRPAHILLLDEPTADLDIDSETAVLALLPELFRGRTVILTSHAERVMALADQVVAL</sequence>
<keyword evidence="3" id="KW-0547">Nucleotide-binding</keyword>
<dbReference type="AlphaFoldDB" id="F4QTC5"/>
<evidence type="ECO:0000256" key="5">
    <source>
        <dbReference type="ARBA" id="ARBA00022989"/>
    </source>
</evidence>
<dbReference type="HOGENOM" id="CLU_000604_84_9_5"/>
<dbReference type="Proteomes" id="UP000006512">
    <property type="component" value="Unassembled WGS sequence"/>
</dbReference>
<dbReference type="GO" id="GO:0005524">
    <property type="term" value="F:ATP binding"/>
    <property type="evidence" value="ECO:0007669"/>
    <property type="project" value="UniProtKB-KW"/>
</dbReference>
<dbReference type="InterPro" id="IPR011527">
    <property type="entry name" value="ABC1_TM_dom"/>
</dbReference>
<feature type="domain" description="ABC transmembrane type-1" evidence="9">
    <location>
        <begin position="11"/>
        <end position="296"/>
    </location>
</feature>
<dbReference type="PROSITE" id="PS00211">
    <property type="entry name" value="ABC_TRANSPORTER_1"/>
    <property type="match status" value="1"/>
</dbReference>
<dbReference type="PANTHER" id="PTHR24221">
    <property type="entry name" value="ATP-BINDING CASSETTE SUB-FAMILY B"/>
    <property type="match status" value="1"/>
</dbReference>
<proteinExistence type="predicted"/>
<dbReference type="Pfam" id="PF00005">
    <property type="entry name" value="ABC_tran"/>
    <property type="match status" value="1"/>
</dbReference>
<dbReference type="SMART" id="SM00382">
    <property type="entry name" value="AAA"/>
    <property type="match status" value="1"/>
</dbReference>
<dbReference type="SUPFAM" id="SSF52540">
    <property type="entry name" value="P-loop containing nucleoside triphosphate hydrolases"/>
    <property type="match status" value="1"/>
</dbReference>
<dbReference type="CDD" id="cd18584">
    <property type="entry name" value="ABC_6TM_AarD_CydD"/>
    <property type="match status" value="1"/>
</dbReference>
<feature type="transmembrane region" description="Helical" evidence="7">
    <location>
        <begin position="226"/>
        <end position="254"/>
    </location>
</feature>
<gene>
    <name evidence="10" type="primary">cydD</name>
    <name evidence="10" type="ORF">ABI_44220</name>
</gene>
<evidence type="ECO:0000256" key="4">
    <source>
        <dbReference type="ARBA" id="ARBA00022840"/>
    </source>
</evidence>
<dbReference type="Gene3D" id="1.20.1560.10">
    <property type="entry name" value="ABC transporter type 1, transmembrane domain"/>
    <property type="match status" value="1"/>
</dbReference>
<evidence type="ECO:0000259" key="8">
    <source>
        <dbReference type="PROSITE" id="PS50893"/>
    </source>
</evidence>
<dbReference type="eggNOG" id="COG4988">
    <property type="taxonomic scope" value="Bacteria"/>
</dbReference>
<keyword evidence="2 7" id="KW-0812">Transmembrane</keyword>
<keyword evidence="11" id="KW-1185">Reference proteome</keyword>
<dbReference type="InterPro" id="IPR027417">
    <property type="entry name" value="P-loop_NTPase"/>
</dbReference>
<reference evidence="11" key="1">
    <citation type="submission" date="2011-03" db="EMBL/GenBank/DDBJ databases">
        <title>Draft genome sequence of Brevundimonas diminuta.</title>
        <authorList>
            <person name="Brown P.J.B."/>
            <person name="Buechlein A."/>
            <person name="Hemmerich C."/>
            <person name="Brun Y.V."/>
        </authorList>
    </citation>
    <scope>NUCLEOTIDE SEQUENCE [LARGE SCALE GENOMIC DNA]</scope>
    <source>
        <strain evidence="11">C19</strain>
    </source>
</reference>
<evidence type="ECO:0000256" key="1">
    <source>
        <dbReference type="ARBA" id="ARBA00004651"/>
    </source>
</evidence>
<keyword evidence="6 7" id="KW-0472">Membrane</keyword>
<dbReference type="GO" id="GO:0016887">
    <property type="term" value="F:ATP hydrolysis activity"/>
    <property type="evidence" value="ECO:0007669"/>
    <property type="project" value="InterPro"/>
</dbReference>
<keyword evidence="4 10" id="KW-0067">ATP-binding</keyword>
<dbReference type="NCBIfam" id="TIGR02857">
    <property type="entry name" value="CydD"/>
    <property type="match status" value="1"/>
</dbReference>
<dbReference type="Pfam" id="PF00664">
    <property type="entry name" value="ABC_membrane"/>
    <property type="match status" value="1"/>
</dbReference>
<evidence type="ECO:0000256" key="3">
    <source>
        <dbReference type="ARBA" id="ARBA00022741"/>
    </source>
</evidence>
<dbReference type="InterPro" id="IPR003593">
    <property type="entry name" value="AAA+_ATPase"/>
</dbReference>
<dbReference type="GO" id="GO:0034040">
    <property type="term" value="F:ATPase-coupled lipid transmembrane transporter activity"/>
    <property type="evidence" value="ECO:0007669"/>
    <property type="project" value="TreeGrafter"/>
</dbReference>
<evidence type="ECO:0000313" key="11">
    <source>
        <dbReference type="Proteomes" id="UP000006512"/>
    </source>
</evidence>
<dbReference type="SUPFAM" id="SSF90123">
    <property type="entry name" value="ABC transporter transmembrane region"/>
    <property type="match status" value="1"/>
</dbReference>
<dbReference type="EMBL" id="GL883080">
    <property type="protein sequence ID" value="EGF89995.1"/>
    <property type="molecule type" value="Genomic_DNA"/>
</dbReference>
<evidence type="ECO:0000256" key="6">
    <source>
        <dbReference type="ARBA" id="ARBA00023136"/>
    </source>
</evidence>